<evidence type="ECO:0000313" key="3">
    <source>
        <dbReference type="Proteomes" id="UP001227317"/>
    </source>
</evidence>
<evidence type="ECO:0000313" key="2">
    <source>
        <dbReference type="EMBL" id="MDQ2102050.1"/>
    </source>
</evidence>
<feature type="region of interest" description="Disordered" evidence="1">
    <location>
        <begin position="40"/>
        <end position="69"/>
    </location>
</feature>
<dbReference type="EMBL" id="JAUJFI010000013">
    <property type="protein sequence ID" value="MDQ2102050.1"/>
    <property type="molecule type" value="Genomic_DNA"/>
</dbReference>
<comment type="caution">
    <text evidence="2">The sequence shown here is derived from an EMBL/GenBank/DDBJ whole genome shotgun (WGS) entry which is preliminary data.</text>
</comment>
<reference evidence="2 3" key="1">
    <citation type="submission" date="2023-06" db="EMBL/GenBank/DDBJ databases">
        <title>Azospirillum isscasensis sp.nov, a bacterium isolated from rhizosphere soil of rice.</title>
        <authorList>
            <person name="Wang H."/>
        </authorList>
    </citation>
    <scope>NUCLEOTIDE SEQUENCE [LARGE SCALE GENOMIC DNA]</scope>
    <source>
        <strain evidence="2 3">C340-1</strain>
    </source>
</reference>
<evidence type="ECO:0000256" key="1">
    <source>
        <dbReference type="SAM" id="MobiDB-lite"/>
    </source>
</evidence>
<organism evidence="2 3">
    <name type="scientific">Azospirillum isscasi</name>
    <dbReference type="NCBI Taxonomy" id="3053926"/>
    <lineage>
        <taxon>Bacteria</taxon>
        <taxon>Pseudomonadati</taxon>
        <taxon>Pseudomonadota</taxon>
        <taxon>Alphaproteobacteria</taxon>
        <taxon>Rhodospirillales</taxon>
        <taxon>Azospirillaceae</taxon>
        <taxon>Azospirillum</taxon>
    </lineage>
</organism>
<protein>
    <submittedName>
        <fullName evidence="2">DUF2934 domain-containing protein</fullName>
    </submittedName>
</protein>
<gene>
    <name evidence="2" type="ORF">QSG27_05005</name>
</gene>
<sequence>MPEHATDEHRIRHRAYEIWEREGRPEGRRAEHWERACRELREEDERARDEAPDERRGLAPASADSGAGI</sequence>
<dbReference type="Pfam" id="PF11154">
    <property type="entry name" value="DUF2934"/>
    <property type="match status" value="1"/>
</dbReference>
<dbReference type="Proteomes" id="UP001227317">
    <property type="component" value="Unassembled WGS sequence"/>
</dbReference>
<accession>A0ABU0WCZ1</accession>
<feature type="compositionally biased region" description="Basic and acidic residues" evidence="1">
    <location>
        <begin position="40"/>
        <end position="57"/>
    </location>
</feature>
<dbReference type="RefSeq" id="WP_306704033.1">
    <property type="nucleotide sequence ID" value="NZ_JAUJFI010000013.1"/>
</dbReference>
<proteinExistence type="predicted"/>
<keyword evidence="3" id="KW-1185">Reference proteome</keyword>
<dbReference type="InterPro" id="IPR021327">
    <property type="entry name" value="DUF2934"/>
</dbReference>
<name>A0ABU0WCZ1_9PROT</name>